<organism evidence="1 2">
    <name type="scientific">Populus alba x Populus x berolinensis</name>
    <dbReference type="NCBI Taxonomy" id="444605"/>
    <lineage>
        <taxon>Eukaryota</taxon>
        <taxon>Viridiplantae</taxon>
        <taxon>Streptophyta</taxon>
        <taxon>Embryophyta</taxon>
        <taxon>Tracheophyta</taxon>
        <taxon>Spermatophyta</taxon>
        <taxon>Magnoliopsida</taxon>
        <taxon>eudicotyledons</taxon>
        <taxon>Gunneridae</taxon>
        <taxon>Pentapetalae</taxon>
        <taxon>rosids</taxon>
        <taxon>fabids</taxon>
        <taxon>Malpighiales</taxon>
        <taxon>Salicaceae</taxon>
        <taxon>Saliceae</taxon>
        <taxon>Populus</taxon>
    </lineage>
</organism>
<gene>
    <name evidence="1" type="ORF">NC653_038263</name>
</gene>
<evidence type="ECO:0000313" key="2">
    <source>
        <dbReference type="Proteomes" id="UP001164929"/>
    </source>
</evidence>
<sequence>MFLFLSALSFIITILLDLADLFLRMLNELLMILQSSNRQCEVSPFKLYLLSPRTIWHWIRKYLEFGFGKLMCGFPVYGSEFGRQLLRGVVAGLGFSSGC</sequence>
<dbReference type="EMBL" id="JAQIZT010000017">
    <property type="protein sequence ID" value="KAJ6960167.1"/>
    <property type="molecule type" value="Genomic_DNA"/>
</dbReference>
<dbReference type="Proteomes" id="UP001164929">
    <property type="component" value="Chromosome 17"/>
</dbReference>
<comment type="caution">
    <text evidence="1">The sequence shown here is derived from an EMBL/GenBank/DDBJ whole genome shotgun (WGS) entry which is preliminary data.</text>
</comment>
<dbReference type="AlphaFoldDB" id="A0AAD6LG89"/>
<keyword evidence="2" id="KW-1185">Reference proteome</keyword>
<proteinExistence type="predicted"/>
<accession>A0AAD6LG89</accession>
<evidence type="ECO:0000313" key="1">
    <source>
        <dbReference type="EMBL" id="KAJ6960167.1"/>
    </source>
</evidence>
<name>A0AAD6LG89_9ROSI</name>
<protein>
    <submittedName>
        <fullName evidence="1">Uncharacterized protein</fullName>
    </submittedName>
</protein>
<reference evidence="1" key="1">
    <citation type="journal article" date="2023" name="Mol. Ecol. Resour.">
        <title>Chromosome-level genome assembly of a triploid poplar Populus alba 'Berolinensis'.</title>
        <authorList>
            <person name="Chen S."/>
            <person name="Yu Y."/>
            <person name="Wang X."/>
            <person name="Wang S."/>
            <person name="Zhang T."/>
            <person name="Zhou Y."/>
            <person name="He R."/>
            <person name="Meng N."/>
            <person name="Wang Y."/>
            <person name="Liu W."/>
            <person name="Liu Z."/>
            <person name="Liu J."/>
            <person name="Guo Q."/>
            <person name="Huang H."/>
            <person name="Sederoff R.R."/>
            <person name="Wang G."/>
            <person name="Qu G."/>
            <person name="Chen S."/>
        </authorList>
    </citation>
    <scope>NUCLEOTIDE SEQUENCE</scope>
    <source>
        <strain evidence="1">SC-2020</strain>
    </source>
</reference>